<comment type="caution">
    <text evidence="1">The sequence shown here is derived from an EMBL/GenBank/DDBJ whole genome shotgun (WGS) entry which is preliminary data.</text>
</comment>
<dbReference type="AlphaFoldDB" id="A0A4S8NZF4"/>
<dbReference type="InterPro" id="IPR025528">
    <property type="entry name" value="BrnA_antitoxin"/>
</dbReference>
<dbReference type="EMBL" id="STGV01000003">
    <property type="protein sequence ID" value="THV22988.1"/>
    <property type="molecule type" value="Genomic_DNA"/>
</dbReference>
<protein>
    <recommendedName>
        <fullName evidence="3">BrnA antitoxin family protein</fullName>
    </recommendedName>
</protein>
<sequence length="103" mass="11718">MSGKFSSKRPLTDEEEAEIQAMIASDPDNPEITEEELKEFRPFREVFPDLAEAIDRKLGRPKAESPKKAISIRLDQEVIDRFKASGEGWQSRMNDVLRKAVGL</sequence>
<evidence type="ECO:0008006" key="3">
    <source>
        <dbReference type="Google" id="ProtNLM"/>
    </source>
</evidence>
<keyword evidence="2" id="KW-1185">Reference proteome</keyword>
<proteinExistence type="predicted"/>
<organism evidence="1 2">
    <name type="scientific">Peteryoungia ipomoeae</name>
    <dbReference type="NCBI Taxonomy" id="1210932"/>
    <lineage>
        <taxon>Bacteria</taxon>
        <taxon>Pseudomonadati</taxon>
        <taxon>Pseudomonadota</taxon>
        <taxon>Alphaproteobacteria</taxon>
        <taxon>Hyphomicrobiales</taxon>
        <taxon>Rhizobiaceae</taxon>
        <taxon>Peteryoungia</taxon>
    </lineage>
</organism>
<evidence type="ECO:0000313" key="2">
    <source>
        <dbReference type="Proteomes" id="UP000308828"/>
    </source>
</evidence>
<dbReference type="OrthoDB" id="361944at2"/>
<dbReference type="Proteomes" id="UP000308828">
    <property type="component" value="Unassembled WGS sequence"/>
</dbReference>
<dbReference type="RefSeq" id="WP_136598432.1">
    <property type="nucleotide sequence ID" value="NZ_STGV01000003.1"/>
</dbReference>
<evidence type="ECO:0000313" key="1">
    <source>
        <dbReference type="EMBL" id="THV22988.1"/>
    </source>
</evidence>
<gene>
    <name evidence="1" type="ORF">FAA97_10160</name>
</gene>
<accession>A0A4S8NZF4</accession>
<reference evidence="1 2" key="1">
    <citation type="submission" date="2019-04" db="EMBL/GenBank/DDBJ databases">
        <title>Genome sequence of strain shin9-1.</title>
        <authorList>
            <person name="Gao J."/>
            <person name="Sun J."/>
        </authorList>
    </citation>
    <scope>NUCLEOTIDE SEQUENCE [LARGE SCALE GENOMIC DNA]</scope>
    <source>
        <strain evidence="2">shin9-1</strain>
    </source>
</reference>
<dbReference type="Pfam" id="PF14384">
    <property type="entry name" value="BrnA_antitoxin"/>
    <property type="match status" value="1"/>
</dbReference>
<name>A0A4S8NZF4_9HYPH</name>